<dbReference type="PIRSF" id="PIRSF000161">
    <property type="entry name" value="DHPR"/>
    <property type="match status" value="1"/>
</dbReference>
<feature type="binding site" evidence="13">
    <location>
        <begin position="122"/>
        <end position="125"/>
    </location>
    <ligand>
        <name>NAD(+)</name>
        <dbReference type="ChEBI" id="CHEBI:57540"/>
    </ligand>
</feature>
<comment type="function">
    <text evidence="13">Catalyzes the conversion of 4-hydroxy-tetrahydrodipicolinate (HTPA) to tetrahydrodipicolinate.</text>
</comment>
<dbReference type="PROSITE" id="PS01298">
    <property type="entry name" value="DAPB"/>
    <property type="match status" value="1"/>
</dbReference>
<evidence type="ECO:0000256" key="13">
    <source>
        <dbReference type="HAMAP-Rule" id="MF_00102"/>
    </source>
</evidence>
<dbReference type="EMBL" id="VUNS01000003">
    <property type="protein sequence ID" value="MST96241.1"/>
    <property type="molecule type" value="Genomic_DNA"/>
</dbReference>
<dbReference type="Pfam" id="PF01113">
    <property type="entry name" value="DapB_N"/>
    <property type="match status" value="1"/>
</dbReference>
<dbReference type="PANTHER" id="PTHR20836:SF0">
    <property type="entry name" value="4-HYDROXY-TETRAHYDRODIPICOLINATE REDUCTASE 1, CHLOROPLASTIC-RELATED"/>
    <property type="match status" value="1"/>
</dbReference>
<dbReference type="SUPFAM" id="SSF55347">
    <property type="entry name" value="Glyceraldehyde-3-phosphate dehydrogenase-like, C-terminal domain"/>
    <property type="match status" value="1"/>
</dbReference>
<dbReference type="EC" id="1.17.1.8" evidence="10 13"/>
<feature type="binding site" evidence="13">
    <location>
        <begin position="8"/>
        <end position="13"/>
    </location>
    <ligand>
        <name>NAD(+)</name>
        <dbReference type="ChEBI" id="CHEBI:57540"/>
    </ligand>
</feature>
<dbReference type="FunFam" id="3.30.360.10:FF:000004">
    <property type="entry name" value="4-hydroxy-tetrahydrodipicolinate reductase"/>
    <property type="match status" value="1"/>
</dbReference>
<keyword evidence="7 13" id="KW-0520">NAD</keyword>
<evidence type="ECO:0000256" key="11">
    <source>
        <dbReference type="ARBA" id="ARBA00049080"/>
    </source>
</evidence>
<dbReference type="HAMAP" id="MF_00102">
    <property type="entry name" value="DapB"/>
    <property type="match status" value="1"/>
</dbReference>
<dbReference type="AlphaFoldDB" id="A0A844G0P5"/>
<name>A0A844G0P5_9BACT</name>
<keyword evidence="4 13" id="KW-0521">NADP</keyword>
<evidence type="ECO:0000256" key="7">
    <source>
        <dbReference type="ARBA" id="ARBA00023027"/>
    </source>
</evidence>
<evidence type="ECO:0000259" key="14">
    <source>
        <dbReference type="Pfam" id="PF01113"/>
    </source>
</evidence>
<dbReference type="GO" id="GO:0008839">
    <property type="term" value="F:4-hydroxy-tetrahydrodipicolinate reductase"/>
    <property type="evidence" value="ECO:0007669"/>
    <property type="project" value="UniProtKB-UniRule"/>
</dbReference>
<evidence type="ECO:0000256" key="9">
    <source>
        <dbReference type="ARBA" id="ARBA00037922"/>
    </source>
</evidence>
<feature type="binding site" evidence="13">
    <location>
        <position position="34"/>
    </location>
    <ligand>
        <name>NAD(+)</name>
        <dbReference type="ChEBI" id="CHEBI:57540"/>
    </ligand>
</feature>
<dbReference type="CDD" id="cd02274">
    <property type="entry name" value="DHDPR_N"/>
    <property type="match status" value="1"/>
</dbReference>
<dbReference type="GO" id="GO:0050661">
    <property type="term" value="F:NADP binding"/>
    <property type="evidence" value="ECO:0007669"/>
    <property type="project" value="UniProtKB-UniRule"/>
</dbReference>
<dbReference type="RefSeq" id="WP_106053955.1">
    <property type="nucleotide sequence ID" value="NZ_CALXOB010000006.1"/>
</dbReference>
<dbReference type="GO" id="GO:0051287">
    <property type="term" value="F:NAD binding"/>
    <property type="evidence" value="ECO:0007669"/>
    <property type="project" value="UniProtKB-UniRule"/>
</dbReference>
<dbReference type="InterPro" id="IPR000846">
    <property type="entry name" value="DapB_N"/>
</dbReference>
<dbReference type="GO" id="GO:0009089">
    <property type="term" value="P:lysine biosynthetic process via diaminopimelate"/>
    <property type="evidence" value="ECO:0007669"/>
    <property type="project" value="UniProtKB-UniRule"/>
</dbReference>
<dbReference type="Gene3D" id="3.30.360.10">
    <property type="entry name" value="Dihydrodipicolinate Reductase, domain 2"/>
    <property type="match status" value="1"/>
</dbReference>
<evidence type="ECO:0000256" key="1">
    <source>
        <dbReference type="ARBA" id="ARBA00006642"/>
    </source>
</evidence>
<keyword evidence="2 13" id="KW-0963">Cytoplasm</keyword>
<evidence type="ECO:0000256" key="10">
    <source>
        <dbReference type="ARBA" id="ARBA00038983"/>
    </source>
</evidence>
<comment type="catalytic activity">
    <reaction evidence="12 13">
        <text>(S)-2,3,4,5-tetrahydrodipicolinate + NAD(+) + H2O = (2S,4S)-4-hydroxy-2,3,4,5-tetrahydrodipicolinate + NADH + H(+)</text>
        <dbReference type="Rhea" id="RHEA:35323"/>
        <dbReference type="ChEBI" id="CHEBI:15377"/>
        <dbReference type="ChEBI" id="CHEBI:15378"/>
        <dbReference type="ChEBI" id="CHEBI:16845"/>
        <dbReference type="ChEBI" id="CHEBI:57540"/>
        <dbReference type="ChEBI" id="CHEBI:57945"/>
        <dbReference type="ChEBI" id="CHEBI:67139"/>
        <dbReference type="EC" id="1.17.1.8"/>
    </reaction>
</comment>
<dbReference type="GO" id="GO:0019877">
    <property type="term" value="P:diaminopimelate biosynthetic process"/>
    <property type="evidence" value="ECO:0007669"/>
    <property type="project" value="UniProtKB-UniRule"/>
</dbReference>
<evidence type="ECO:0000256" key="2">
    <source>
        <dbReference type="ARBA" id="ARBA00022490"/>
    </source>
</evidence>
<feature type="binding site" evidence="13">
    <location>
        <begin position="97"/>
        <end position="99"/>
    </location>
    <ligand>
        <name>NAD(+)</name>
        <dbReference type="ChEBI" id="CHEBI:57540"/>
    </ligand>
</feature>
<comment type="caution">
    <text evidence="16">The sequence shown here is derived from an EMBL/GenBank/DDBJ whole genome shotgun (WGS) entry which is preliminary data.</text>
</comment>
<comment type="catalytic activity">
    <reaction evidence="11 13">
        <text>(S)-2,3,4,5-tetrahydrodipicolinate + NADP(+) + H2O = (2S,4S)-4-hydroxy-2,3,4,5-tetrahydrodipicolinate + NADPH + H(+)</text>
        <dbReference type="Rhea" id="RHEA:35331"/>
        <dbReference type="ChEBI" id="CHEBI:15377"/>
        <dbReference type="ChEBI" id="CHEBI:15378"/>
        <dbReference type="ChEBI" id="CHEBI:16845"/>
        <dbReference type="ChEBI" id="CHEBI:57783"/>
        <dbReference type="ChEBI" id="CHEBI:58349"/>
        <dbReference type="ChEBI" id="CHEBI:67139"/>
        <dbReference type="EC" id="1.17.1.8"/>
    </reaction>
</comment>
<evidence type="ECO:0000256" key="12">
    <source>
        <dbReference type="ARBA" id="ARBA00049396"/>
    </source>
</evidence>
<accession>A0A844G0P5</accession>
<dbReference type="SUPFAM" id="SSF51735">
    <property type="entry name" value="NAD(P)-binding Rossmann-fold domains"/>
    <property type="match status" value="1"/>
</dbReference>
<keyword evidence="17" id="KW-1185">Reference proteome</keyword>
<keyword evidence="8 13" id="KW-0457">Lysine biosynthesis</keyword>
<dbReference type="Pfam" id="PF05173">
    <property type="entry name" value="DapB_C"/>
    <property type="match status" value="1"/>
</dbReference>
<evidence type="ECO:0000256" key="3">
    <source>
        <dbReference type="ARBA" id="ARBA00022605"/>
    </source>
</evidence>
<dbReference type="UniPathway" id="UPA00034">
    <property type="reaction ID" value="UER00018"/>
</dbReference>
<evidence type="ECO:0000313" key="17">
    <source>
        <dbReference type="Proteomes" id="UP000435649"/>
    </source>
</evidence>
<feature type="domain" description="Dihydrodipicolinate reductase C-terminal" evidence="15">
    <location>
        <begin position="128"/>
        <end position="264"/>
    </location>
</feature>
<comment type="subunit">
    <text evidence="13">Homotetramer.</text>
</comment>
<dbReference type="GO" id="GO:0016726">
    <property type="term" value="F:oxidoreductase activity, acting on CH or CH2 groups, NAD or NADP as acceptor"/>
    <property type="evidence" value="ECO:0007669"/>
    <property type="project" value="UniProtKB-UniRule"/>
</dbReference>
<sequence>MIRTVVIGAAGRMGRRLVANIQESDTLELAGAVEYAESPFLGQDAGAVAGCGNAGVAITADLAGALKGADAVINFATAGVVESTRLAAENGCSAVVGTTALTAADKAEFAKLAESGARIVAAYNMSVGVNLLFKLVKEAATILGPDYDVEITEMHHNQKKDAPSGTAVRLAEVVCEAWDWDYDKDVRHGREGLVGARTKHEIGMHSLRGGDVVGDHTVIFAINGERIELTHKASSRDTFVKGALRAVEFLAKAKPGLYDMQDVLGLK</sequence>
<dbReference type="PANTHER" id="PTHR20836">
    <property type="entry name" value="DIHYDRODIPICOLINATE REDUCTASE"/>
    <property type="match status" value="1"/>
</dbReference>
<feature type="binding site" evidence="13">
    <location>
        <position position="156"/>
    </location>
    <ligand>
        <name>(S)-2,3,4,5-tetrahydrodipicolinate</name>
        <dbReference type="ChEBI" id="CHEBI:16845"/>
    </ligand>
</feature>
<dbReference type="InterPro" id="IPR022663">
    <property type="entry name" value="DapB_C"/>
</dbReference>
<keyword evidence="5 13" id="KW-0220">Diaminopimelate biosynthesis</keyword>
<feature type="active site" description="Proton donor/acceptor" evidence="13">
    <location>
        <position position="155"/>
    </location>
</feature>
<dbReference type="Gene3D" id="3.40.50.720">
    <property type="entry name" value="NAD(P)-binding Rossmann-like Domain"/>
    <property type="match status" value="1"/>
</dbReference>
<evidence type="ECO:0000256" key="8">
    <source>
        <dbReference type="ARBA" id="ARBA00023154"/>
    </source>
</evidence>
<feature type="binding site" evidence="13">
    <location>
        <begin position="165"/>
        <end position="166"/>
    </location>
    <ligand>
        <name>(S)-2,3,4,5-tetrahydrodipicolinate</name>
        <dbReference type="ChEBI" id="CHEBI:16845"/>
    </ligand>
</feature>
<dbReference type="InterPro" id="IPR036291">
    <property type="entry name" value="NAD(P)-bd_dom_sf"/>
</dbReference>
<keyword evidence="6 13" id="KW-0560">Oxidoreductase</keyword>
<comment type="subcellular location">
    <subcellularLocation>
        <location evidence="13">Cytoplasm</location>
    </subcellularLocation>
</comment>
<dbReference type="GO" id="GO:0005737">
    <property type="term" value="C:cytoplasm"/>
    <property type="evidence" value="ECO:0007669"/>
    <property type="project" value="UniProtKB-SubCell"/>
</dbReference>
<feature type="domain" description="Dihydrodipicolinate reductase N-terminal" evidence="14">
    <location>
        <begin position="2"/>
        <end position="125"/>
    </location>
</feature>
<comment type="caution">
    <text evidence="13">Lacks conserved residue(s) required for the propagation of feature annotation.</text>
</comment>
<gene>
    <name evidence="13" type="primary">dapB</name>
    <name evidence="16" type="ORF">FYJ85_04165</name>
</gene>
<protein>
    <recommendedName>
        <fullName evidence="10 13">4-hydroxy-tetrahydrodipicolinate reductase</fullName>
        <shortName evidence="13">HTPA reductase</shortName>
        <ecNumber evidence="10 13">1.17.1.8</ecNumber>
    </recommendedName>
</protein>
<comment type="similarity">
    <text evidence="1 13">Belongs to the DapB family.</text>
</comment>
<evidence type="ECO:0000256" key="6">
    <source>
        <dbReference type="ARBA" id="ARBA00023002"/>
    </source>
</evidence>
<comment type="caution">
    <text evidence="13">Was originally thought to be a dihydrodipicolinate reductase (DHDPR), catalyzing the conversion of dihydrodipicolinate to tetrahydrodipicolinate. However, it was shown in E.coli that the substrate of the enzymatic reaction is not dihydrodipicolinate (DHDP) but in fact (2S,4S)-4-hydroxy-2,3,4,5-tetrahydrodipicolinic acid (HTPA), the product released by the DapA-catalyzed reaction.</text>
</comment>
<dbReference type="Proteomes" id="UP000435649">
    <property type="component" value="Unassembled WGS sequence"/>
</dbReference>
<organism evidence="16 17">
    <name type="scientific">Victivallis lenta</name>
    <dbReference type="NCBI Taxonomy" id="2606640"/>
    <lineage>
        <taxon>Bacteria</taxon>
        <taxon>Pseudomonadati</taxon>
        <taxon>Lentisphaerota</taxon>
        <taxon>Lentisphaeria</taxon>
        <taxon>Victivallales</taxon>
        <taxon>Victivallaceae</taxon>
        <taxon>Victivallis</taxon>
    </lineage>
</organism>
<proteinExistence type="inferred from homology"/>
<dbReference type="InterPro" id="IPR022664">
    <property type="entry name" value="DapB_N_CS"/>
</dbReference>
<feature type="active site" description="Proton donor" evidence="13">
    <location>
        <position position="159"/>
    </location>
</feature>
<evidence type="ECO:0000256" key="4">
    <source>
        <dbReference type="ARBA" id="ARBA00022857"/>
    </source>
</evidence>
<dbReference type="NCBIfam" id="TIGR00036">
    <property type="entry name" value="dapB"/>
    <property type="match status" value="1"/>
</dbReference>
<evidence type="ECO:0000313" key="16">
    <source>
        <dbReference type="EMBL" id="MST96241.1"/>
    </source>
</evidence>
<evidence type="ECO:0000259" key="15">
    <source>
        <dbReference type="Pfam" id="PF05173"/>
    </source>
</evidence>
<keyword evidence="3 13" id="KW-0028">Amino-acid biosynthesis</keyword>
<dbReference type="InterPro" id="IPR023940">
    <property type="entry name" value="DHDPR_bac"/>
</dbReference>
<comment type="pathway">
    <text evidence="9 13">Amino-acid biosynthesis; L-lysine biosynthesis via DAP pathway; (S)-tetrahydrodipicolinate from L-aspartate: step 4/4.</text>
</comment>
<evidence type="ECO:0000256" key="5">
    <source>
        <dbReference type="ARBA" id="ARBA00022915"/>
    </source>
</evidence>
<reference evidence="16 17" key="1">
    <citation type="submission" date="2019-08" db="EMBL/GenBank/DDBJ databases">
        <title>In-depth cultivation of the pig gut microbiome towards novel bacterial diversity and tailored functional studies.</title>
        <authorList>
            <person name="Wylensek D."/>
            <person name="Hitch T.C.A."/>
            <person name="Clavel T."/>
        </authorList>
    </citation>
    <scope>NUCLEOTIDE SEQUENCE [LARGE SCALE GENOMIC DNA]</scope>
    <source>
        <strain evidence="16 17">BBE-744-WT-12</strain>
    </source>
</reference>